<reference evidence="2" key="1">
    <citation type="journal article" date="2014" name="Nat. Commun.">
        <title>The rainbow trout genome provides novel insights into evolution after whole-genome duplication in vertebrates.</title>
        <authorList>
            <person name="Berthelot C."/>
            <person name="Brunet F."/>
            <person name="Chalopin D."/>
            <person name="Juanchich A."/>
            <person name="Bernard M."/>
            <person name="Noel B."/>
            <person name="Bento P."/>
            <person name="Da Silva C."/>
            <person name="Labadie K."/>
            <person name="Alberti A."/>
            <person name="Aury J.M."/>
            <person name="Louis A."/>
            <person name="Dehais P."/>
            <person name="Bardou P."/>
            <person name="Montfort J."/>
            <person name="Klopp C."/>
            <person name="Cabau C."/>
            <person name="Gaspin C."/>
            <person name="Thorgaard G.H."/>
            <person name="Boussaha M."/>
            <person name="Quillet E."/>
            <person name="Guyomard R."/>
            <person name="Galiana D."/>
            <person name="Bobe J."/>
            <person name="Volff J.N."/>
            <person name="Genet C."/>
            <person name="Wincker P."/>
            <person name="Jaillon O."/>
            <person name="Roest Crollius H."/>
            <person name="Guiguen Y."/>
        </authorList>
    </citation>
    <scope>NUCLEOTIDE SEQUENCE [LARGE SCALE GENOMIC DNA]</scope>
</reference>
<dbReference type="EMBL" id="FR913152">
    <property type="protein sequence ID" value="CDQ92367.1"/>
    <property type="molecule type" value="Genomic_DNA"/>
</dbReference>
<dbReference type="STRING" id="8022.A0A060YLC9"/>
<name>A0A060YLC9_ONCMY</name>
<evidence type="ECO:0000256" key="1">
    <source>
        <dbReference type="SAM" id="MobiDB-lite"/>
    </source>
</evidence>
<organism evidence="2 3">
    <name type="scientific">Oncorhynchus mykiss</name>
    <name type="common">Rainbow trout</name>
    <name type="synonym">Salmo gairdneri</name>
    <dbReference type="NCBI Taxonomy" id="8022"/>
    <lineage>
        <taxon>Eukaryota</taxon>
        <taxon>Metazoa</taxon>
        <taxon>Chordata</taxon>
        <taxon>Craniata</taxon>
        <taxon>Vertebrata</taxon>
        <taxon>Euteleostomi</taxon>
        <taxon>Actinopterygii</taxon>
        <taxon>Neopterygii</taxon>
        <taxon>Teleostei</taxon>
        <taxon>Protacanthopterygii</taxon>
        <taxon>Salmoniformes</taxon>
        <taxon>Salmonidae</taxon>
        <taxon>Salmoninae</taxon>
        <taxon>Oncorhynchus</taxon>
    </lineage>
</organism>
<accession>A0A060YLC9</accession>
<sequence>MASAADGVGSLRSLRSLGPEQHLSVHDHVVNDHGAWATAMNNLGIVPMGLGRQQLVSGRALAGLHLTPSHRPHSPPLSPSPLLTNSSF</sequence>
<dbReference type="AlphaFoldDB" id="A0A060YLC9"/>
<proteinExistence type="predicted"/>
<gene>
    <name evidence="2" type="ORF">GSONMT00007436001</name>
</gene>
<dbReference type="Proteomes" id="UP000193380">
    <property type="component" value="Unassembled WGS sequence"/>
</dbReference>
<dbReference type="PaxDb" id="8022-A0A060YLC9"/>
<protein>
    <submittedName>
        <fullName evidence="2">Uncharacterized protein</fullName>
    </submittedName>
</protein>
<evidence type="ECO:0000313" key="2">
    <source>
        <dbReference type="EMBL" id="CDQ92367.1"/>
    </source>
</evidence>
<feature type="region of interest" description="Disordered" evidence="1">
    <location>
        <begin position="65"/>
        <end position="88"/>
    </location>
</feature>
<reference evidence="2" key="2">
    <citation type="submission" date="2014-03" db="EMBL/GenBank/DDBJ databases">
        <authorList>
            <person name="Genoscope - CEA"/>
        </authorList>
    </citation>
    <scope>NUCLEOTIDE SEQUENCE</scope>
</reference>
<evidence type="ECO:0000313" key="3">
    <source>
        <dbReference type="Proteomes" id="UP000193380"/>
    </source>
</evidence>